<name>A0A413YU49_9FIRM</name>
<comment type="caution">
    <text evidence="3">The sequence shown here is derived from an EMBL/GenBank/DDBJ whole genome shotgun (WGS) entry which is preliminary data.</text>
</comment>
<dbReference type="EMBL" id="QSHM01000010">
    <property type="protein sequence ID" value="RHC12579.1"/>
    <property type="molecule type" value="Genomic_DNA"/>
</dbReference>
<dbReference type="Gene3D" id="1.10.10.1400">
    <property type="entry name" value="Terminase, small subunit, N-terminal DNA-binding domain, HTH motif"/>
    <property type="match status" value="1"/>
</dbReference>
<dbReference type="GO" id="GO:0051276">
    <property type="term" value="P:chromosome organization"/>
    <property type="evidence" value="ECO:0007669"/>
    <property type="project" value="InterPro"/>
</dbReference>
<reference evidence="3 4" key="1">
    <citation type="submission" date="2018-08" db="EMBL/GenBank/DDBJ databases">
        <title>A genome reference for cultivated species of the human gut microbiota.</title>
        <authorList>
            <person name="Zou Y."/>
            <person name="Xue W."/>
            <person name="Luo G."/>
        </authorList>
    </citation>
    <scope>NUCLEOTIDE SEQUENCE [LARGE SCALE GENOMIC DNA]</scope>
    <source>
        <strain evidence="3 4">AM37-3BH</strain>
    </source>
</reference>
<keyword evidence="2" id="KW-0231">Viral genome packaging</keyword>
<dbReference type="Proteomes" id="UP000285844">
    <property type="component" value="Unassembled WGS sequence"/>
</dbReference>
<evidence type="ECO:0000256" key="1">
    <source>
        <dbReference type="ARBA" id="ARBA00022612"/>
    </source>
</evidence>
<sequence>MRLTDKQRKFCDEYLIDLNATQAAIRAGYTEKYANTNASKLLQNTTISQYIGERQKELSRKTEITQERVIRELALIAFSNTADYAHVVEKKMKAEVGGILVDILNEDGKPATYRTVEPVLTEELTEEQKRALAVIKKGRDGLEVKPCDKVRALELLGKHLGMFTDKIEANINDSVKNELAELLAQRKARGEPDASK</sequence>
<dbReference type="PANTHER" id="PTHR41328">
    <property type="entry name" value="TERMINASE SMALL SUBUNIT-RELATED"/>
    <property type="match status" value="1"/>
</dbReference>
<proteinExistence type="predicted"/>
<evidence type="ECO:0000313" key="4">
    <source>
        <dbReference type="Proteomes" id="UP000285844"/>
    </source>
</evidence>
<protein>
    <submittedName>
        <fullName evidence="3">Terminase small subunit</fullName>
    </submittedName>
</protein>
<dbReference type="AlphaFoldDB" id="A0A413YU49"/>
<dbReference type="InterPro" id="IPR005335">
    <property type="entry name" value="Terminase_ssu"/>
</dbReference>
<dbReference type="InterPro" id="IPR052404">
    <property type="entry name" value="SPP1-like_terminase"/>
</dbReference>
<gene>
    <name evidence="3" type="ORF">DW858_09425</name>
</gene>
<keyword evidence="1" id="KW-1188">Viral release from host cell</keyword>
<evidence type="ECO:0000256" key="2">
    <source>
        <dbReference type="ARBA" id="ARBA00023219"/>
    </source>
</evidence>
<evidence type="ECO:0000313" key="3">
    <source>
        <dbReference type="EMBL" id="RHC12579.1"/>
    </source>
</evidence>
<dbReference type="InterPro" id="IPR038713">
    <property type="entry name" value="Terminase_Gp1_N_sf"/>
</dbReference>
<accession>A0A413YU49</accession>
<dbReference type="Pfam" id="PF03592">
    <property type="entry name" value="Terminase_2"/>
    <property type="match status" value="1"/>
</dbReference>
<organism evidence="3 4">
    <name type="scientific">Lachnospira eligens</name>
    <dbReference type="NCBI Taxonomy" id="39485"/>
    <lineage>
        <taxon>Bacteria</taxon>
        <taxon>Bacillati</taxon>
        <taxon>Bacillota</taxon>
        <taxon>Clostridia</taxon>
        <taxon>Lachnospirales</taxon>
        <taxon>Lachnospiraceae</taxon>
        <taxon>Lachnospira</taxon>
    </lineage>
</organism>
<dbReference type="PANTHER" id="PTHR41328:SF2">
    <property type="entry name" value="TERMINASE SMALL SUBUNIT"/>
    <property type="match status" value="1"/>
</dbReference>
<dbReference type="RefSeq" id="WP_118362807.1">
    <property type="nucleotide sequence ID" value="NZ_DAWELM010000004.1"/>
</dbReference>